<accession>A0A328VRC8</accession>
<evidence type="ECO:0008006" key="3">
    <source>
        <dbReference type="Google" id="ProtNLM"/>
    </source>
</evidence>
<evidence type="ECO:0000313" key="1">
    <source>
        <dbReference type="EMBL" id="RAQ96655.1"/>
    </source>
</evidence>
<gene>
    <name evidence="1" type="ORF">A4R35_14015</name>
</gene>
<dbReference type="EMBL" id="MCIF01000002">
    <property type="protein sequence ID" value="RAQ96655.1"/>
    <property type="molecule type" value="Genomic_DNA"/>
</dbReference>
<organism evidence="1 2">
    <name type="scientific">Thermogemmatispora tikiterensis</name>
    <dbReference type="NCBI Taxonomy" id="1825093"/>
    <lineage>
        <taxon>Bacteria</taxon>
        <taxon>Bacillati</taxon>
        <taxon>Chloroflexota</taxon>
        <taxon>Ktedonobacteria</taxon>
        <taxon>Thermogemmatisporales</taxon>
        <taxon>Thermogemmatisporaceae</taxon>
        <taxon>Thermogemmatispora</taxon>
    </lineage>
</organism>
<sequence>MALQAAGAERDWLPEPGFLECLTTLPFGKLYLELPTGPQVFFSNAAVNPNQGISLALKTLGWSCQEWPSSQDAASVDERQALATLRAAVEEQPALVGPLDLGWLTYHPEHSYLRGADHFALVLAVHDEYVLLHDPQKYPYAWLPVRDFLEAWRAEKIGYPHAPFTLRMRFRAQERPAPERAVLIARTLSLIRAQWGQSFEGPVLYSGVAALKRLMVALQADRWSHLLERQLVNFVLPLASRRLLDAALFLSEAGLAAAATCLQEQALLCGRAQWFLGQRKRQALQDCLQRLVVLEKELPALLAG</sequence>
<name>A0A328VRC8_9CHLR</name>
<keyword evidence="2" id="KW-1185">Reference proteome</keyword>
<reference evidence="1 2" key="1">
    <citation type="submission" date="2016-08" db="EMBL/GenBank/DDBJ databases">
        <title>Analysis of Carbohydrate Active Enzymes in Thermogemmatispora T81 Reveals Carbohydrate Degradation Ability.</title>
        <authorList>
            <person name="Tomazini A."/>
            <person name="Lal S."/>
            <person name="Stott M."/>
            <person name="Henrissat B."/>
            <person name="Polikarpov I."/>
            <person name="Sparling R."/>
            <person name="Levin D.B."/>
        </authorList>
    </citation>
    <scope>NUCLEOTIDE SEQUENCE [LARGE SCALE GENOMIC DNA]</scope>
    <source>
        <strain evidence="1 2">T81</strain>
    </source>
</reference>
<dbReference type="Proteomes" id="UP000248706">
    <property type="component" value="Unassembled WGS sequence"/>
</dbReference>
<protein>
    <recommendedName>
        <fullName evidence="3">Butirosin biosynthesis protein H N-terminal domain-containing protein</fullName>
    </recommendedName>
</protein>
<evidence type="ECO:0000313" key="2">
    <source>
        <dbReference type="Proteomes" id="UP000248706"/>
    </source>
</evidence>
<dbReference type="AlphaFoldDB" id="A0A328VRC8"/>
<comment type="caution">
    <text evidence="1">The sequence shown here is derived from an EMBL/GenBank/DDBJ whole genome shotgun (WGS) entry which is preliminary data.</text>
</comment>
<proteinExistence type="predicted"/>